<evidence type="ECO:0000256" key="5">
    <source>
        <dbReference type="SAM" id="MobiDB-lite"/>
    </source>
</evidence>
<dbReference type="Pfam" id="PF00004">
    <property type="entry name" value="AAA"/>
    <property type="match status" value="2"/>
</dbReference>
<gene>
    <name evidence="7" type="primary">ftsH1_1</name>
    <name evidence="7" type="ORF">MiAbW_00200</name>
</gene>
<dbReference type="Pfam" id="PF17862">
    <property type="entry name" value="AAA_lid_3"/>
    <property type="match status" value="2"/>
</dbReference>
<accession>A0A5J4F409</accession>
<dbReference type="Gene3D" id="3.40.50.300">
    <property type="entry name" value="P-loop containing nucleotide triphosphate hydrolases"/>
    <property type="match status" value="2"/>
</dbReference>
<evidence type="ECO:0000256" key="3">
    <source>
        <dbReference type="ARBA" id="ARBA00022840"/>
    </source>
</evidence>
<evidence type="ECO:0000259" key="6">
    <source>
        <dbReference type="SMART" id="SM00382"/>
    </source>
</evidence>
<dbReference type="FunFam" id="3.40.50.300:FF:000018">
    <property type="entry name" value="Cell division control 48"/>
    <property type="match status" value="1"/>
</dbReference>
<organism evidence="7 8">
    <name type="scientific">Microcystis aeruginosa NIES-4325</name>
    <dbReference type="NCBI Taxonomy" id="2569534"/>
    <lineage>
        <taxon>Bacteria</taxon>
        <taxon>Bacillati</taxon>
        <taxon>Cyanobacteriota</taxon>
        <taxon>Cyanophyceae</taxon>
        <taxon>Oscillatoriophycideae</taxon>
        <taxon>Chroococcales</taxon>
        <taxon>Microcystaceae</taxon>
        <taxon>Microcystis</taxon>
    </lineage>
</organism>
<dbReference type="InterPro" id="IPR003959">
    <property type="entry name" value="ATPase_AAA_core"/>
</dbReference>
<proteinExistence type="inferred from homology"/>
<feature type="domain" description="AAA+ ATPase" evidence="6">
    <location>
        <begin position="393"/>
        <end position="531"/>
    </location>
</feature>
<feature type="region of interest" description="Disordered" evidence="5">
    <location>
        <begin position="38"/>
        <end position="93"/>
    </location>
</feature>
<name>A0A5J4F409_MICAE</name>
<evidence type="ECO:0000256" key="1">
    <source>
        <dbReference type="ARBA" id="ARBA00022737"/>
    </source>
</evidence>
<comment type="similarity">
    <text evidence="4">Belongs to the AAA ATPase family.</text>
</comment>
<dbReference type="CDD" id="cd19503">
    <property type="entry name" value="RecA-like_CDC48_NLV2_r1-like"/>
    <property type="match status" value="1"/>
</dbReference>
<dbReference type="FunFam" id="3.40.50.300:FF:001985">
    <property type="entry name" value="Chromosome 9, whole genome shotgun sequence"/>
    <property type="match status" value="1"/>
</dbReference>
<dbReference type="AlphaFoldDB" id="A0A5J4F409"/>
<dbReference type="InterPro" id="IPR050168">
    <property type="entry name" value="AAA_ATPase_domain"/>
</dbReference>
<comment type="caution">
    <text evidence="7">The sequence shown here is derived from an EMBL/GenBank/DDBJ whole genome shotgun (WGS) entry which is preliminary data.</text>
</comment>
<dbReference type="Gene3D" id="1.10.8.60">
    <property type="match status" value="2"/>
</dbReference>
<dbReference type="InterPro" id="IPR027417">
    <property type="entry name" value="P-loop_NTPase"/>
</dbReference>
<evidence type="ECO:0000313" key="7">
    <source>
        <dbReference type="EMBL" id="GEA25663.1"/>
    </source>
</evidence>
<protein>
    <submittedName>
        <fullName evidence="7">ATP-dependent zinc metalloprotease FtsH 1</fullName>
    </submittedName>
</protein>
<dbReference type="GO" id="GO:0005524">
    <property type="term" value="F:ATP binding"/>
    <property type="evidence" value="ECO:0007669"/>
    <property type="project" value="UniProtKB-KW"/>
</dbReference>
<dbReference type="PROSITE" id="PS00674">
    <property type="entry name" value="AAA"/>
    <property type="match status" value="2"/>
</dbReference>
<keyword evidence="2 4" id="KW-0547">Nucleotide-binding</keyword>
<dbReference type="PANTHER" id="PTHR23077:SF171">
    <property type="entry name" value="NUCLEAR VALOSIN-CONTAINING PROTEIN-LIKE"/>
    <property type="match status" value="1"/>
</dbReference>
<dbReference type="RefSeq" id="WP_151694547.1">
    <property type="nucleotide sequence ID" value="NZ_BJKP01000001.1"/>
</dbReference>
<dbReference type="GO" id="GO:0016887">
    <property type="term" value="F:ATP hydrolysis activity"/>
    <property type="evidence" value="ECO:0007669"/>
    <property type="project" value="InterPro"/>
</dbReference>
<keyword evidence="7" id="KW-0378">Hydrolase</keyword>
<dbReference type="InterPro" id="IPR041569">
    <property type="entry name" value="AAA_lid_3"/>
</dbReference>
<reference evidence="7 8" key="1">
    <citation type="journal article" date="2019" name="FEMS Microbiol. Lett.">
        <title>A novel salt-tolerant genotype illuminates the sucrose gene evolution in freshwater bloom-forming cyanobacterium Microcystis aeruginosa.</title>
        <authorList>
            <person name="Tanabe Y."/>
            <person name="Yamaguchi H."/>
            <person name="Sano T."/>
            <person name="Kawachi M."/>
        </authorList>
    </citation>
    <scope>NUCLEOTIDE SEQUENCE [LARGE SCALE GENOMIC DNA]</scope>
    <source>
        <strain evidence="7 8">NIES-4325</strain>
    </source>
</reference>
<dbReference type="SUPFAM" id="SSF52540">
    <property type="entry name" value="P-loop containing nucleoside triphosphate hydrolases"/>
    <property type="match status" value="2"/>
</dbReference>
<dbReference type="EMBL" id="BJKP01000001">
    <property type="protein sequence ID" value="GEA25663.1"/>
    <property type="molecule type" value="Genomic_DNA"/>
</dbReference>
<dbReference type="InterPro" id="IPR003593">
    <property type="entry name" value="AAA+_ATPase"/>
</dbReference>
<dbReference type="GO" id="GO:0006508">
    <property type="term" value="P:proteolysis"/>
    <property type="evidence" value="ECO:0007669"/>
    <property type="project" value="UniProtKB-KW"/>
</dbReference>
<dbReference type="InterPro" id="IPR003960">
    <property type="entry name" value="ATPase_AAA_CS"/>
</dbReference>
<evidence type="ECO:0000256" key="2">
    <source>
        <dbReference type="ARBA" id="ARBA00022741"/>
    </source>
</evidence>
<dbReference type="GO" id="GO:0008237">
    <property type="term" value="F:metallopeptidase activity"/>
    <property type="evidence" value="ECO:0007669"/>
    <property type="project" value="UniProtKB-KW"/>
</dbReference>
<keyword evidence="7" id="KW-0645">Protease</keyword>
<dbReference type="SMART" id="SM00382">
    <property type="entry name" value="AAA"/>
    <property type="match status" value="2"/>
</dbReference>
<keyword evidence="7" id="KW-0482">Metalloprotease</keyword>
<keyword evidence="1" id="KW-0677">Repeat</keyword>
<sequence length="614" mass="66468">MVELFKGFEQLVELAKTLEEKLEKGEIKTEVQFNSRSLSNIPRAGGIPRSGGVSRPSNSGGDDFEVNRNRDTPTDSGVEDSVTPPEGPTTASLKDVGGLAEVIKELKELIAIPLKRPDLLAKLGLEPTRGVLLVGPPGTGKTLTARALAEELGVNYIALVGPEVISKYYGEAEQKLRGIFEKASKNAPCIVFIDEIDSMAPDRSKVEGEVEKRLVAQLLGLMDGFAQSQGVIVLAATNRPDHLDPALRRPGRFDREVLFRVPDRKGRLEILQILTRSMPLDESVSLALIADNAVGFVGSDLKAVCQKAAYSALRRQVPTIDSQIPETMTVIQSDFLQALKEVKPAVLRSVEVESPHVAWDNIGGLEQIKQTLQESVEGALLHPQLYTQTKAQAPKGILLWGPPGTGKTLLAKAVASQARANFISINGPELLSKWVGASEQAVRELFAKARQAAPCVVFIDEIDTLAPARGRYSGDSGVSDRVVGQILTELDGLQTGATILVIGATNRPDALDPALLRAGRLDLQLKVDLPNASSRLAILGVHNEERPLEDVDLGYWAEATEGWNGADLALLCNQAALMAIRRYRHQGMTDPADIRITTADFNHAYQLLVEQRAN</sequence>
<keyword evidence="3 4" id="KW-0067">ATP-binding</keyword>
<dbReference type="Proteomes" id="UP000376575">
    <property type="component" value="Unassembled WGS sequence"/>
</dbReference>
<feature type="domain" description="AAA+ ATPase" evidence="6">
    <location>
        <begin position="127"/>
        <end position="263"/>
    </location>
</feature>
<dbReference type="PANTHER" id="PTHR23077">
    <property type="entry name" value="AAA-FAMILY ATPASE"/>
    <property type="match status" value="1"/>
</dbReference>
<evidence type="ECO:0000256" key="4">
    <source>
        <dbReference type="RuleBase" id="RU003651"/>
    </source>
</evidence>
<evidence type="ECO:0000313" key="8">
    <source>
        <dbReference type="Proteomes" id="UP000376575"/>
    </source>
</evidence>